<reference evidence="2" key="1">
    <citation type="submission" date="2020-03" db="EMBL/GenBank/DDBJ databases">
        <authorList>
            <person name="Weist P."/>
        </authorList>
    </citation>
    <scope>NUCLEOTIDE SEQUENCE</scope>
</reference>
<evidence type="ECO:0000313" key="2">
    <source>
        <dbReference type="EMBL" id="CAB1456794.1"/>
    </source>
</evidence>
<protein>
    <submittedName>
        <fullName evidence="2">Uncharacterized protein</fullName>
    </submittedName>
</protein>
<sequence>MSGTHERVAPREKTNFASGAVVSRLTSEPLSGRFVPRRIPSDSLSLNSAVSINQSGPSASDLLGKPHPTKEPGLKPNALALSSAWRIFSHVRNTIWRIRVDLVARGAGAPLLIAKQDVTDNCLLHPSPAELYLTPNFPFHE</sequence>
<dbReference type="AlphaFoldDB" id="A0A9N7ZCJ1"/>
<feature type="region of interest" description="Disordered" evidence="1">
    <location>
        <begin position="56"/>
        <end position="75"/>
    </location>
</feature>
<dbReference type="Proteomes" id="UP001153269">
    <property type="component" value="Unassembled WGS sequence"/>
</dbReference>
<name>A0A9N7ZCJ1_PLEPL</name>
<gene>
    <name evidence="2" type="ORF">PLEPLA_LOCUS44588</name>
</gene>
<organism evidence="2 3">
    <name type="scientific">Pleuronectes platessa</name>
    <name type="common">European plaice</name>
    <dbReference type="NCBI Taxonomy" id="8262"/>
    <lineage>
        <taxon>Eukaryota</taxon>
        <taxon>Metazoa</taxon>
        <taxon>Chordata</taxon>
        <taxon>Craniata</taxon>
        <taxon>Vertebrata</taxon>
        <taxon>Euteleostomi</taxon>
        <taxon>Actinopterygii</taxon>
        <taxon>Neopterygii</taxon>
        <taxon>Teleostei</taxon>
        <taxon>Neoteleostei</taxon>
        <taxon>Acanthomorphata</taxon>
        <taxon>Carangaria</taxon>
        <taxon>Pleuronectiformes</taxon>
        <taxon>Pleuronectoidei</taxon>
        <taxon>Pleuronectidae</taxon>
        <taxon>Pleuronectes</taxon>
    </lineage>
</organism>
<comment type="caution">
    <text evidence="2">The sequence shown here is derived from an EMBL/GenBank/DDBJ whole genome shotgun (WGS) entry which is preliminary data.</text>
</comment>
<proteinExistence type="predicted"/>
<accession>A0A9N7ZCJ1</accession>
<dbReference type="EMBL" id="CADEAL010004312">
    <property type="protein sequence ID" value="CAB1456794.1"/>
    <property type="molecule type" value="Genomic_DNA"/>
</dbReference>
<evidence type="ECO:0000313" key="3">
    <source>
        <dbReference type="Proteomes" id="UP001153269"/>
    </source>
</evidence>
<keyword evidence="3" id="KW-1185">Reference proteome</keyword>
<evidence type="ECO:0000256" key="1">
    <source>
        <dbReference type="SAM" id="MobiDB-lite"/>
    </source>
</evidence>